<dbReference type="WBParaSite" id="JU765_v2.g7677.t1">
    <property type="protein sequence ID" value="JU765_v2.g7677.t1"/>
    <property type="gene ID" value="JU765_v2.g7677"/>
</dbReference>
<protein>
    <submittedName>
        <fullName evidence="2">Uncharacterized protein</fullName>
    </submittedName>
</protein>
<evidence type="ECO:0000313" key="2">
    <source>
        <dbReference type="WBParaSite" id="JU765_v2.g7677.t1"/>
    </source>
</evidence>
<dbReference type="Proteomes" id="UP000887576">
    <property type="component" value="Unplaced"/>
</dbReference>
<evidence type="ECO:0000313" key="1">
    <source>
        <dbReference type="Proteomes" id="UP000887576"/>
    </source>
</evidence>
<reference evidence="2" key="1">
    <citation type="submission" date="2022-11" db="UniProtKB">
        <authorList>
            <consortium name="WormBaseParasite"/>
        </authorList>
    </citation>
    <scope>IDENTIFICATION</scope>
</reference>
<sequence>MDLMDEELEKPTENQEEDDEDLDNYPEALEVYSLMNFKTRVSRTRRMNWFLDHFDDISELSEPERLR</sequence>
<proteinExistence type="predicted"/>
<accession>A0AC34RLD0</accession>
<organism evidence="1 2">
    <name type="scientific">Panagrolaimus sp. JU765</name>
    <dbReference type="NCBI Taxonomy" id="591449"/>
    <lineage>
        <taxon>Eukaryota</taxon>
        <taxon>Metazoa</taxon>
        <taxon>Ecdysozoa</taxon>
        <taxon>Nematoda</taxon>
        <taxon>Chromadorea</taxon>
        <taxon>Rhabditida</taxon>
        <taxon>Tylenchina</taxon>
        <taxon>Panagrolaimomorpha</taxon>
        <taxon>Panagrolaimoidea</taxon>
        <taxon>Panagrolaimidae</taxon>
        <taxon>Panagrolaimus</taxon>
    </lineage>
</organism>
<name>A0AC34RLD0_9BILA</name>